<comment type="similarity">
    <text evidence="2">Belongs to the importin beta family.</text>
</comment>
<dbReference type="Gene3D" id="1.25.10.10">
    <property type="entry name" value="Leucine-rich Repeat Variant"/>
    <property type="match status" value="1"/>
</dbReference>
<protein>
    <recommendedName>
        <fullName evidence="5">Importin N-terminal domain-containing protein</fullName>
    </recommendedName>
</protein>
<organism evidence="6 7">
    <name type="scientific">Sporothrix epigloea</name>
    <dbReference type="NCBI Taxonomy" id="1892477"/>
    <lineage>
        <taxon>Eukaryota</taxon>
        <taxon>Fungi</taxon>
        <taxon>Dikarya</taxon>
        <taxon>Ascomycota</taxon>
        <taxon>Pezizomycotina</taxon>
        <taxon>Sordariomycetes</taxon>
        <taxon>Sordariomycetidae</taxon>
        <taxon>Ophiostomatales</taxon>
        <taxon>Ophiostomataceae</taxon>
        <taxon>Sporothrix</taxon>
    </lineage>
</organism>
<dbReference type="InterPro" id="IPR058669">
    <property type="entry name" value="TPR_IPO7/11-like"/>
</dbReference>
<dbReference type="Proteomes" id="UP001642501">
    <property type="component" value="Unassembled WGS sequence"/>
</dbReference>
<dbReference type="PROSITE" id="PS50166">
    <property type="entry name" value="IMPORTIN_B_NT"/>
    <property type="match status" value="1"/>
</dbReference>
<dbReference type="SUPFAM" id="SSF48371">
    <property type="entry name" value="ARM repeat"/>
    <property type="match status" value="1"/>
</dbReference>
<dbReference type="PANTHER" id="PTHR10997">
    <property type="entry name" value="IMPORTIN-7, 8, 11"/>
    <property type="match status" value="1"/>
</dbReference>
<dbReference type="PANTHER" id="PTHR10997:SF7">
    <property type="entry name" value="IMPORTIN-11"/>
    <property type="match status" value="1"/>
</dbReference>
<evidence type="ECO:0000259" key="5">
    <source>
        <dbReference type="PROSITE" id="PS50166"/>
    </source>
</evidence>
<evidence type="ECO:0000256" key="1">
    <source>
        <dbReference type="ARBA" id="ARBA00004123"/>
    </source>
</evidence>
<dbReference type="Pfam" id="PF03810">
    <property type="entry name" value="IBN_N"/>
    <property type="match status" value="1"/>
</dbReference>
<name>A0ABP0DQY3_9PEZI</name>
<keyword evidence="4" id="KW-0539">Nucleus</keyword>
<comment type="subcellular location">
    <subcellularLocation>
        <location evidence="1">Nucleus</location>
    </subcellularLocation>
</comment>
<dbReference type="InterPro" id="IPR001494">
    <property type="entry name" value="Importin-beta_N"/>
</dbReference>
<evidence type="ECO:0000256" key="3">
    <source>
        <dbReference type="ARBA" id="ARBA00022448"/>
    </source>
</evidence>
<keyword evidence="7" id="KW-1185">Reference proteome</keyword>
<dbReference type="InterPro" id="IPR016024">
    <property type="entry name" value="ARM-type_fold"/>
</dbReference>
<evidence type="ECO:0000256" key="2">
    <source>
        <dbReference type="ARBA" id="ARBA00007991"/>
    </source>
</evidence>
<evidence type="ECO:0000313" key="7">
    <source>
        <dbReference type="Proteomes" id="UP001642501"/>
    </source>
</evidence>
<reference evidence="6 7" key="1">
    <citation type="submission" date="2024-01" db="EMBL/GenBank/DDBJ databases">
        <authorList>
            <person name="Allen C."/>
            <person name="Tagirdzhanova G."/>
        </authorList>
    </citation>
    <scope>NUCLEOTIDE SEQUENCE [LARGE SCALE GENOMIC DNA]</scope>
    <source>
        <strain evidence="6 7">CBS 573.63</strain>
    </source>
</reference>
<keyword evidence="3" id="KW-0813">Transport</keyword>
<evidence type="ECO:0000256" key="4">
    <source>
        <dbReference type="ARBA" id="ARBA00023242"/>
    </source>
</evidence>
<gene>
    <name evidence="6" type="ORF">SEPCBS57363_003751</name>
</gene>
<dbReference type="EMBL" id="CAWUOM010000062">
    <property type="protein sequence ID" value="CAK7269727.1"/>
    <property type="molecule type" value="Genomic_DNA"/>
</dbReference>
<dbReference type="InterPro" id="IPR011989">
    <property type="entry name" value="ARM-like"/>
</dbReference>
<accession>A0ABP0DQY3</accession>
<dbReference type="SMART" id="SM00913">
    <property type="entry name" value="IBN_N"/>
    <property type="match status" value="1"/>
</dbReference>
<sequence>MSFAIEVPGAVVPLSLPDLCKALQAGNSSDHNQRQAASQQLEEWQTHRTFFSSLQSVFLDQSLPYQVRFLAVILLKNGIDKYWRSAARLKGGLQPDEKALIRSRLFQGTVDEPDAVLALHNALATAKIVRIDYPQDWPTALPDLAVLLRSLKDTDPAGLHGALLLLLRAIKELSTARLRRSQTALQHTSEEFCFLLAEIYEANSAMWIAYLSEHNGSVQHMDQNTYQTMVISFSALKVLRHLTISGFEFPHRSASVCKFWSVTQMHLMQLIGFFRTSEARASGENNETGGDKDSLDLVAKHLLKIAEIHLDMSEVHPASFAALPASVDMVGAYWNLVDDFAVEYVQSSGLRQTTSGASSSGDSKSAKFEGPLLEQLALRGLLLLKSCIQIITQPLQTFKYRSAEAQKERTEGVQRIKTQLFTDDFVLKMVNTIITKLFHFRHSDLEAWEEDPESWETQESELGAAWEWQVRPCAEKVFLSLLIHNKQLVVPPLLSYFQQAMSVDADLLTKEAVYTAMCNASVAMGQAFDYNTFLHSTLIHDVQVRGPLAKILRRRVAILLGTWAFYELPEESHKLVYSIYAHLLSKSDPANDEVVRLTAARQLKSTVDDFQFRAAIFEPHAASVFSSMIELLQELESDETKLAVLATMRTFIERMETIAGNFSDGVMNALPSIWESAPPDTFMIKQAVLTIMSTLIMALGVASQKYHGPILPLIADAMNPASPVHQFLFEEAIELWHSIMNQASPPLAPELVELSPLALHVLDYDSQLVQSSLDIVCAYVILAPESILSDGFRRPTLQALAGVMESRKWELVKAATTSVQNLIRAAHTLGGTEGLAIVVRDLLEIGLLPRMLERLHGQWEARQTTGPKAKPSPIKPTTLVEYVLVLSRIALADPHTFVDMLATVSSGDVGTLWAWLASEWFGSFDAMGDPASQKVACMGITRLLEVQAIRGSSIVFQDLALGRLQEYFSMWTSTVIDAQGAAPYPDCFVWPEGAPAPAAYDTPLMTAESVFAARDPLHTETLYPFIMLRLQELMARTGGEQAFEANWMVNVDQDVLAGFRRLTERRPEGSDQPAEW</sequence>
<dbReference type="Pfam" id="PF25758">
    <property type="entry name" value="TPR_IPO11"/>
    <property type="match status" value="1"/>
</dbReference>
<comment type="caution">
    <text evidence="6">The sequence shown here is derived from an EMBL/GenBank/DDBJ whole genome shotgun (WGS) entry which is preliminary data.</text>
</comment>
<proteinExistence type="inferred from homology"/>
<feature type="domain" description="Importin N-terminal" evidence="5">
    <location>
        <begin position="37"/>
        <end position="111"/>
    </location>
</feature>
<evidence type="ECO:0000313" key="6">
    <source>
        <dbReference type="EMBL" id="CAK7269727.1"/>
    </source>
</evidence>